<dbReference type="Proteomes" id="UP000285430">
    <property type="component" value="Unassembled WGS sequence"/>
</dbReference>
<sequence>MDKRDRADYFKEYRHRNKVKIAAQLKKYRKVDKVKLHEYKHRLNDKVAAYHKEYRQKYRNLAQMKFCYKLN</sequence>
<dbReference type="EMBL" id="QUTH01002519">
    <property type="protein sequence ID" value="RHZ25533.1"/>
    <property type="molecule type" value="Genomic_DNA"/>
</dbReference>
<reference evidence="3 4" key="1">
    <citation type="submission" date="2018-08" db="EMBL/GenBank/DDBJ databases">
        <title>Aphanomyces genome sequencing and annotation.</title>
        <authorList>
            <person name="Minardi D."/>
            <person name="Oidtmann B."/>
            <person name="Van Der Giezen M."/>
            <person name="Studholme D.J."/>
        </authorList>
    </citation>
    <scope>NUCLEOTIDE SEQUENCE [LARGE SCALE GENOMIC DNA]</scope>
    <source>
        <strain evidence="2 3">Da</strain>
        <strain evidence="1 4">Sv</strain>
    </source>
</reference>
<evidence type="ECO:0000313" key="1">
    <source>
        <dbReference type="EMBL" id="RHY95187.1"/>
    </source>
</evidence>
<dbReference type="EMBL" id="QUTG01002679">
    <property type="protein sequence ID" value="RHY95187.1"/>
    <property type="molecule type" value="Genomic_DNA"/>
</dbReference>
<dbReference type="AlphaFoldDB" id="A0A3R6XYI9"/>
<name>A0A3R6XYI9_APHAT</name>
<evidence type="ECO:0000313" key="2">
    <source>
        <dbReference type="EMBL" id="RHZ25533.1"/>
    </source>
</evidence>
<organism evidence="1 4">
    <name type="scientific">Aphanomyces astaci</name>
    <name type="common">Crayfish plague agent</name>
    <dbReference type="NCBI Taxonomy" id="112090"/>
    <lineage>
        <taxon>Eukaryota</taxon>
        <taxon>Sar</taxon>
        <taxon>Stramenopiles</taxon>
        <taxon>Oomycota</taxon>
        <taxon>Saprolegniomycetes</taxon>
        <taxon>Saprolegniales</taxon>
        <taxon>Verrucalvaceae</taxon>
        <taxon>Aphanomyces</taxon>
    </lineage>
</organism>
<proteinExistence type="predicted"/>
<dbReference type="Proteomes" id="UP000285712">
    <property type="component" value="Unassembled WGS sequence"/>
</dbReference>
<comment type="caution">
    <text evidence="1">The sequence shown here is derived from an EMBL/GenBank/DDBJ whole genome shotgun (WGS) entry which is preliminary data.</text>
</comment>
<accession>A0A3R6XYI9</accession>
<protein>
    <submittedName>
        <fullName evidence="1">Uncharacterized protein</fullName>
    </submittedName>
</protein>
<evidence type="ECO:0000313" key="3">
    <source>
        <dbReference type="Proteomes" id="UP000285430"/>
    </source>
</evidence>
<evidence type="ECO:0000313" key="4">
    <source>
        <dbReference type="Proteomes" id="UP000285712"/>
    </source>
</evidence>
<gene>
    <name evidence="1" type="ORF">DYB35_000838</name>
    <name evidence="2" type="ORF">DYB37_001100</name>
</gene>